<name>A0A378PAK0_9GAMM</name>
<evidence type="ECO:0000313" key="2">
    <source>
        <dbReference type="EMBL" id="STY83190.1"/>
    </source>
</evidence>
<keyword evidence="1 2" id="KW-0812">Transmembrane</keyword>
<proteinExistence type="predicted"/>
<accession>A0A378PAK0</accession>
<dbReference type="RefSeq" id="WP_244916692.1">
    <property type="nucleotide sequence ID" value="NZ_UGOW01000005.1"/>
</dbReference>
<evidence type="ECO:0000256" key="1">
    <source>
        <dbReference type="SAM" id="Phobius"/>
    </source>
</evidence>
<organism evidence="2 3">
    <name type="scientific">Legionella quateirensis</name>
    <dbReference type="NCBI Taxonomy" id="45072"/>
    <lineage>
        <taxon>Bacteria</taxon>
        <taxon>Pseudomonadati</taxon>
        <taxon>Pseudomonadota</taxon>
        <taxon>Gammaproteobacteria</taxon>
        <taxon>Legionellales</taxon>
        <taxon>Legionellaceae</taxon>
        <taxon>Legionella</taxon>
    </lineage>
</organism>
<keyword evidence="1" id="KW-0472">Membrane</keyword>
<gene>
    <name evidence="2" type="ORF">NCTC12376_03656</name>
</gene>
<sequence>MISFSSFTLIEGIACAIALQVILTLWFIKKQHQQKALSESINEKIQHALTTHCTSCIWIWLNHIKAAKQY</sequence>
<dbReference type="AlphaFoldDB" id="A0A378PAK0"/>
<keyword evidence="1" id="KW-1133">Transmembrane helix</keyword>
<dbReference type="EMBL" id="UGOW01000005">
    <property type="protein sequence ID" value="STY83190.1"/>
    <property type="molecule type" value="Genomic_DNA"/>
</dbReference>
<dbReference type="Proteomes" id="UP000254230">
    <property type="component" value="Unassembled WGS sequence"/>
</dbReference>
<evidence type="ECO:0000313" key="3">
    <source>
        <dbReference type="Proteomes" id="UP000254230"/>
    </source>
</evidence>
<protein>
    <submittedName>
        <fullName evidence="2">Transmembrane protein</fullName>
    </submittedName>
</protein>
<reference evidence="2 3" key="1">
    <citation type="submission" date="2018-06" db="EMBL/GenBank/DDBJ databases">
        <authorList>
            <consortium name="Pathogen Informatics"/>
            <person name="Doyle S."/>
        </authorList>
    </citation>
    <scope>NUCLEOTIDE SEQUENCE [LARGE SCALE GENOMIC DNA]</scope>
    <source>
        <strain evidence="2 3">NCTC12376</strain>
    </source>
</reference>
<feature type="transmembrane region" description="Helical" evidence="1">
    <location>
        <begin position="6"/>
        <end position="28"/>
    </location>
</feature>